<dbReference type="InterPro" id="IPR012337">
    <property type="entry name" value="RNaseH-like_sf"/>
</dbReference>
<dbReference type="PANTHER" id="PTHR13620:SF76">
    <property type="entry name" value="WERNER SYNDROME-LIKE EXONUCLEASE"/>
    <property type="match status" value="1"/>
</dbReference>
<proteinExistence type="predicted"/>
<gene>
    <name evidence="3" type="ORF">RGQ29_007839</name>
</gene>
<evidence type="ECO:0000313" key="3">
    <source>
        <dbReference type="EMBL" id="KAK4558238.1"/>
    </source>
</evidence>
<protein>
    <recommendedName>
        <fullName evidence="5">3'-5' exonuclease domain-containing protein</fullName>
    </recommendedName>
</protein>
<reference evidence="3 4" key="1">
    <citation type="journal article" date="2023" name="G3 (Bethesda)">
        <title>A haplotype-resolved chromosome-scale genome for Quercus rubra L. provides insights into the genetics of adaptive traits for red oak species.</title>
        <authorList>
            <person name="Kapoor B."/>
            <person name="Jenkins J."/>
            <person name="Schmutz J."/>
            <person name="Zhebentyayeva T."/>
            <person name="Kuelheim C."/>
            <person name="Coggeshall M."/>
            <person name="Heim C."/>
            <person name="Lasky J.R."/>
            <person name="Leites L."/>
            <person name="Islam-Faridi N."/>
            <person name="Romero-Severson J."/>
            <person name="DeLeo V.L."/>
            <person name="Lucas S.M."/>
            <person name="Lazic D."/>
            <person name="Gailing O."/>
            <person name="Carlson J."/>
            <person name="Staton M."/>
        </authorList>
    </citation>
    <scope>NUCLEOTIDE SEQUENCE [LARGE SCALE GENOMIC DNA]</scope>
    <source>
        <strain evidence="3">Pseudo-F2</strain>
    </source>
</reference>
<keyword evidence="4" id="KW-1185">Reference proteome</keyword>
<dbReference type="GO" id="GO:0005737">
    <property type="term" value="C:cytoplasm"/>
    <property type="evidence" value="ECO:0007669"/>
    <property type="project" value="TreeGrafter"/>
</dbReference>
<dbReference type="Proteomes" id="UP001324115">
    <property type="component" value="Unassembled WGS sequence"/>
</dbReference>
<keyword evidence="2" id="KW-0378">Hydrolase</keyword>
<organism evidence="3 4">
    <name type="scientific">Quercus rubra</name>
    <name type="common">Northern red oak</name>
    <name type="synonym">Quercus borealis</name>
    <dbReference type="NCBI Taxonomy" id="3512"/>
    <lineage>
        <taxon>Eukaryota</taxon>
        <taxon>Viridiplantae</taxon>
        <taxon>Streptophyta</taxon>
        <taxon>Embryophyta</taxon>
        <taxon>Tracheophyta</taxon>
        <taxon>Spermatophyta</taxon>
        <taxon>Magnoliopsida</taxon>
        <taxon>eudicotyledons</taxon>
        <taxon>Gunneridae</taxon>
        <taxon>Pentapetalae</taxon>
        <taxon>rosids</taxon>
        <taxon>fabids</taxon>
        <taxon>Fagales</taxon>
        <taxon>Fagaceae</taxon>
        <taxon>Quercus</taxon>
    </lineage>
</organism>
<dbReference type="GO" id="GO:0005634">
    <property type="term" value="C:nucleus"/>
    <property type="evidence" value="ECO:0007669"/>
    <property type="project" value="TreeGrafter"/>
</dbReference>
<keyword evidence="1" id="KW-0540">Nuclease</keyword>
<comment type="caution">
    <text evidence="3">The sequence shown here is derived from an EMBL/GenBank/DDBJ whole genome shotgun (WGS) entry which is preliminary data.</text>
</comment>
<evidence type="ECO:0000256" key="1">
    <source>
        <dbReference type="ARBA" id="ARBA00022722"/>
    </source>
</evidence>
<dbReference type="Gene3D" id="3.30.420.10">
    <property type="entry name" value="Ribonuclease H-like superfamily/Ribonuclease H"/>
    <property type="match status" value="1"/>
</dbReference>
<dbReference type="SUPFAM" id="SSF53098">
    <property type="entry name" value="Ribonuclease H-like"/>
    <property type="match status" value="1"/>
</dbReference>
<evidence type="ECO:0000313" key="4">
    <source>
        <dbReference type="Proteomes" id="UP001324115"/>
    </source>
</evidence>
<evidence type="ECO:0008006" key="5">
    <source>
        <dbReference type="Google" id="ProtNLM"/>
    </source>
</evidence>
<accession>A0AAN7I7U8</accession>
<dbReference type="InterPro" id="IPR036397">
    <property type="entry name" value="RNaseH_sf"/>
</dbReference>
<dbReference type="AlphaFoldDB" id="A0AAN7I7U8"/>
<dbReference type="PANTHER" id="PTHR13620">
    <property type="entry name" value="3-5 EXONUCLEASE"/>
    <property type="match status" value="1"/>
</dbReference>
<name>A0AAN7I7U8_QUERU</name>
<dbReference type="GO" id="GO:0008408">
    <property type="term" value="F:3'-5' exonuclease activity"/>
    <property type="evidence" value="ECO:0007669"/>
    <property type="project" value="TreeGrafter"/>
</dbReference>
<dbReference type="InterPro" id="IPR051132">
    <property type="entry name" value="3-5_Exonuclease_domain"/>
</dbReference>
<dbReference type="EMBL" id="JAXUIC010000012">
    <property type="protein sequence ID" value="KAK4558238.1"/>
    <property type="molecule type" value="Genomic_DNA"/>
</dbReference>
<sequence>MTCVADVADDVLGLTWRLKVLSTCSDWSCVAAAYQAREDLGGVCDVFLAGRNLGQRVRQPSAPIIGLDIEFNDLNDSTKCNTATLQLCSGSRCIIIQLVHMEVVPQSLINFLSAPLFCFVGVGIHKLLNFLRRDYGVELECRNVVDLKPILDLAVYCGSLEVEAKPLSVIRGNWGAGNLNMEQIESAASDKYVIRLRCFHDK</sequence>
<dbReference type="GO" id="GO:0003676">
    <property type="term" value="F:nucleic acid binding"/>
    <property type="evidence" value="ECO:0007669"/>
    <property type="project" value="InterPro"/>
</dbReference>
<evidence type="ECO:0000256" key="2">
    <source>
        <dbReference type="ARBA" id="ARBA00022801"/>
    </source>
</evidence>